<dbReference type="PANTHER" id="PTHR43027">
    <property type="entry name" value="DOXORUBICIN RESISTANCE ABC TRANSPORTER PERMEASE PROTEIN DRRC-RELATED"/>
    <property type="match status" value="1"/>
</dbReference>
<keyword evidence="8" id="KW-1185">Reference proteome</keyword>
<reference evidence="7 8" key="1">
    <citation type="submission" date="2021-06" db="EMBL/GenBank/DDBJ databases">
        <authorList>
            <person name="Sun Q."/>
            <person name="Li D."/>
        </authorList>
    </citation>
    <scope>NUCLEOTIDE SEQUENCE [LARGE SCALE GENOMIC DNA]</scope>
    <source>
        <strain evidence="7 8">MSJ-11</strain>
    </source>
</reference>
<feature type="transmembrane region" description="Helical" evidence="5">
    <location>
        <begin position="285"/>
        <end position="305"/>
    </location>
</feature>
<dbReference type="InterPro" id="IPR052902">
    <property type="entry name" value="ABC-2_transporter"/>
</dbReference>
<evidence type="ECO:0000256" key="4">
    <source>
        <dbReference type="ARBA" id="ARBA00023136"/>
    </source>
</evidence>
<dbReference type="Pfam" id="PF12698">
    <property type="entry name" value="ABC2_membrane_3"/>
    <property type="match status" value="1"/>
</dbReference>
<accession>A0ABS6EHP3</accession>
<dbReference type="Proteomes" id="UP000726170">
    <property type="component" value="Unassembled WGS sequence"/>
</dbReference>
<keyword evidence="4 5" id="KW-0472">Membrane</keyword>
<protein>
    <submittedName>
        <fullName evidence="7">ABC transporter permease</fullName>
    </submittedName>
</protein>
<dbReference type="EMBL" id="JAHLQF010000002">
    <property type="protein sequence ID" value="MBU5484727.1"/>
    <property type="molecule type" value="Genomic_DNA"/>
</dbReference>
<keyword evidence="2 5" id="KW-0812">Transmembrane</keyword>
<dbReference type="PANTHER" id="PTHR43027:SF1">
    <property type="entry name" value="DOXORUBICIN RESISTANCE ABC TRANSPORTER PERMEASE PROTEIN DRRC-RELATED"/>
    <property type="match status" value="1"/>
</dbReference>
<feature type="transmembrane region" description="Helical" evidence="5">
    <location>
        <begin position="21"/>
        <end position="39"/>
    </location>
</feature>
<evidence type="ECO:0000256" key="3">
    <source>
        <dbReference type="ARBA" id="ARBA00022989"/>
    </source>
</evidence>
<dbReference type="RefSeq" id="WP_216439187.1">
    <property type="nucleotide sequence ID" value="NZ_JAHLQF010000002.1"/>
</dbReference>
<evidence type="ECO:0000259" key="6">
    <source>
        <dbReference type="Pfam" id="PF12698"/>
    </source>
</evidence>
<evidence type="ECO:0000256" key="5">
    <source>
        <dbReference type="SAM" id="Phobius"/>
    </source>
</evidence>
<feature type="transmembrane region" description="Helical" evidence="5">
    <location>
        <begin position="175"/>
        <end position="200"/>
    </location>
</feature>
<gene>
    <name evidence="7" type="ORF">KQI86_10315</name>
</gene>
<evidence type="ECO:0000256" key="2">
    <source>
        <dbReference type="ARBA" id="ARBA00022692"/>
    </source>
</evidence>
<evidence type="ECO:0000313" key="8">
    <source>
        <dbReference type="Proteomes" id="UP000726170"/>
    </source>
</evidence>
<feature type="transmembrane region" description="Helical" evidence="5">
    <location>
        <begin position="221"/>
        <end position="241"/>
    </location>
</feature>
<dbReference type="InterPro" id="IPR013525">
    <property type="entry name" value="ABC2_TM"/>
</dbReference>
<feature type="transmembrane region" description="Helical" evidence="5">
    <location>
        <begin position="325"/>
        <end position="350"/>
    </location>
</feature>
<comment type="caution">
    <text evidence="7">The sequence shown here is derived from an EMBL/GenBank/DDBJ whole genome shotgun (WGS) entry which is preliminary data.</text>
</comment>
<evidence type="ECO:0000256" key="1">
    <source>
        <dbReference type="ARBA" id="ARBA00004141"/>
    </source>
</evidence>
<evidence type="ECO:0000313" key="7">
    <source>
        <dbReference type="EMBL" id="MBU5484727.1"/>
    </source>
</evidence>
<feature type="transmembrane region" description="Helical" evidence="5">
    <location>
        <begin position="253"/>
        <end position="273"/>
    </location>
</feature>
<name>A0ABS6EHP3_9CLOT</name>
<sequence length="363" mass="40814">MKIITLALIHLKRMVKDMKMLSVMLIMPLVVITGTYFIFAKGSDGSGVDVAFNIKDKGNYANILMEELNITKSVYYNDEDKALESLKNNDIVAVYVIPEDFTEKIKEGKKPIIEAYKREEGNGTFVIEGRLNEEINKIIKNRIFLKEGVIEEGQELSKSTITTVMEKEDKIDDELFYTVLLIINFIILSASSIGQEIILLKKEKILSRAISTANKGWEIIGSLYLAMFLLQIGIYTTVVLAEKFIIGYSFENLHIVLINILLVSLYSLSLGVLSTRIFENEGVASITITLVGITSTFFSLVGLGLHSDKTSWIINNLSKFTPQYWAFDSIMNGVIFPNSMIIILMSLVLFTAGNIKLNNFVNR</sequence>
<keyword evidence="3 5" id="KW-1133">Transmembrane helix</keyword>
<organism evidence="7 8">
    <name type="scientific">Clostridium mobile</name>
    <dbReference type="NCBI Taxonomy" id="2841512"/>
    <lineage>
        <taxon>Bacteria</taxon>
        <taxon>Bacillati</taxon>
        <taxon>Bacillota</taxon>
        <taxon>Clostridia</taxon>
        <taxon>Eubacteriales</taxon>
        <taxon>Clostridiaceae</taxon>
        <taxon>Clostridium</taxon>
    </lineage>
</organism>
<feature type="domain" description="ABC-2 type transporter transmembrane" evidence="6">
    <location>
        <begin position="19"/>
        <end position="352"/>
    </location>
</feature>
<proteinExistence type="predicted"/>
<comment type="subcellular location">
    <subcellularLocation>
        <location evidence="1">Membrane</location>
        <topology evidence="1">Multi-pass membrane protein</topology>
    </subcellularLocation>
</comment>